<protein>
    <submittedName>
        <fullName evidence="2">Uncharacterized protein</fullName>
    </submittedName>
</protein>
<organism evidence="2 3">
    <name type="scientific">Amycolatopsis minnesotensis</name>
    <dbReference type="NCBI Taxonomy" id="337894"/>
    <lineage>
        <taxon>Bacteria</taxon>
        <taxon>Bacillati</taxon>
        <taxon>Actinomycetota</taxon>
        <taxon>Actinomycetes</taxon>
        <taxon>Pseudonocardiales</taxon>
        <taxon>Pseudonocardiaceae</taxon>
        <taxon>Amycolatopsis</taxon>
    </lineage>
</organism>
<gene>
    <name evidence="2" type="ORF">GCM10009754_22160</name>
</gene>
<accession>A0ABN2QIQ1</accession>
<feature type="region of interest" description="Disordered" evidence="1">
    <location>
        <begin position="116"/>
        <end position="139"/>
    </location>
</feature>
<evidence type="ECO:0000313" key="3">
    <source>
        <dbReference type="Proteomes" id="UP001501116"/>
    </source>
</evidence>
<feature type="region of interest" description="Disordered" evidence="1">
    <location>
        <begin position="1"/>
        <end position="76"/>
    </location>
</feature>
<keyword evidence="3" id="KW-1185">Reference proteome</keyword>
<proteinExistence type="predicted"/>
<evidence type="ECO:0000256" key="1">
    <source>
        <dbReference type="SAM" id="MobiDB-lite"/>
    </source>
</evidence>
<name>A0ABN2QIQ1_9PSEU</name>
<feature type="compositionally biased region" description="Basic and acidic residues" evidence="1">
    <location>
        <begin position="1"/>
        <end position="13"/>
    </location>
</feature>
<evidence type="ECO:0000313" key="2">
    <source>
        <dbReference type="EMBL" id="GAA1952646.1"/>
    </source>
</evidence>
<comment type="caution">
    <text evidence="2">The sequence shown here is derived from an EMBL/GenBank/DDBJ whole genome shotgun (WGS) entry which is preliminary data.</text>
</comment>
<reference evidence="2 3" key="1">
    <citation type="journal article" date="2019" name="Int. J. Syst. Evol. Microbiol.">
        <title>The Global Catalogue of Microorganisms (GCM) 10K type strain sequencing project: providing services to taxonomists for standard genome sequencing and annotation.</title>
        <authorList>
            <consortium name="The Broad Institute Genomics Platform"/>
            <consortium name="The Broad Institute Genome Sequencing Center for Infectious Disease"/>
            <person name="Wu L."/>
            <person name="Ma J."/>
        </authorList>
    </citation>
    <scope>NUCLEOTIDE SEQUENCE [LARGE SCALE GENOMIC DNA]</scope>
    <source>
        <strain evidence="2 3">JCM 14545</strain>
    </source>
</reference>
<dbReference type="EMBL" id="BAAANN010000007">
    <property type="protein sequence ID" value="GAA1952646.1"/>
    <property type="molecule type" value="Genomic_DNA"/>
</dbReference>
<sequence>MTEGDRRGREHHVLPLAGARRGAAHAPKVPFGGAQVPEGPLRGITRSPPDSTSSYEGGIRGAHVPEGDLQGMHGAPHEEASGALMMLLQRSRVLPHALKVPLTDSDAAKATFGAYSIEAATSRRRDSRRQTPRKTPSGA</sequence>
<dbReference type="Proteomes" id="UP001501116">
    <property type="component" value="Unassembled WGS sequence"/>
</dbReference>